<evidence type="ECO:0000313" key="3">
    <source>
        <dbReference type="Proteomes" id="UP000630615"/>
    </source>
</evidence>
<reference evidence="3" key="1">
    <citation type="journal article" date="2019" name="Int. J. Syst. Evol. Microbiol.">
        <title>The Global Catalogue of Microorganisms (GCM) 10K type strain sequencing project: providing services to taxonomists for standard genome sequencing and annotation.</title>
        <authorList>
            <consortium name="The Broad Institute Genomics Platform"/>
            <consortium name="The Broad Institute Genome Sequencing Center for Infectious Disease"/>
            <person name="Wu L."/>
            <person name="Ma J."/>
        </authorList>
    </citation>
    <scope>NUCLEOTIDE SEQUENCE [LARGE SCALE GENOMIC DNA]</scope>
    <source>
        <strain evidence="3">CGMCC 1.15942</strain>
    </source>
</reference>
<evidence type="ECO:0000313" key="2">
    <source>
        <dbReference type="EMBL" id="GGC97788.1"/>
    </source>
</evidence>
<gene>
    <name evidence="2" type="ORF">GCM10011573_29140</name>
</gene>
<dbReference type="EMBL" id="BMKI01000007">
    <property type="protein sequence ID" value="GGC97788.1"/>
    <property type="molecule type" value="Genomic_DNA"/>
</dbReference>
<sequence>MTGETLGGALFIAVLIFAGYASNRNKDLRSQRRIARIRELLNSSKTSISDNVLLTKSSRYMYFKERDIYAFFIVDVWNQSFFADREDNIYTSDVSYKKGFTLKQDFDNMILQKVSPDSLTEIKFNNSNSIDTIQKALKDIEKSVQ</sequence>
<organism evidence="2 3">
    <name type="scientific">Enterococcus wangshanyuanii</name>
    <dbReference type="NCBI Taxonomy" id="2005703"/>
    <lineage>
        <taxon>Bacteria</taxon>
        <taxon>Bacillati</taxon>
        <taxon>Bacillota</taxon>
        <taxon>Bacilli</taxon>
        <taxon>Lactobacillales</taxon>
        <taxon>Enterococcaceae</taxon>
        <taxon>Enterococcus</taxon>
    </lineage>
</organism>
<name>A0ABQ1PID5_9ENTE</name>
<keyword evidence="1" id="KW-1133">Transmembrane helix</keyword>
<feature type="transmembrane region" description="Helical" evidence="1">
    <location>
        <begin position="6"/>
        <end position="23"/>
    </location>
</feature>
<accession>A0ABQ1PID5</accession>
<protein>
    <recommendedName>
        <fullName evidence="4">YokE-like PH domain-containing protein</fullName>
    </recommendedName>
</protein>
<evidence type="ECO:0000256" key="1">
    <source>
        <dbReference type="SAM" id="Phobius"/>
    </source>
</evidence>
<comment type="caution">
    <text evidence="2">The sequence shown here is derived from an EMBL/GenBank/DDBJ whole genome shotgun (WGS) entry which is preliminary data.</text>
</comment>
<proteinExistence type="predicted"/>
<keyword evidence="1" id="KW-0472">Membrane</keyword>
<keyword evidence="1" id="KW-0812">Transmembrane</keyword>
<dbReference type="RefSeq" id="WP_088270693.1">
    <property type="nucleotide sequence ID" value="NZ_BMKI01000007.1"/>
</dbReference>
<keyword evidence="3" id="KW-1185">Reference proteome</keyword>
<evidence type="ECO:0008006" key="4">
    <source>
        <dbReference type="Google" id="ProtNLM"/>
    </source>
</evidence>
<dbReference type="Proteomes" id="UP000630615">
    <property type="component" value="Unassembled WGS sequence"/>
</dbReference>